<sequence>MRLGKLTVGLLGVLFFMAGLHCLSGHLPGMTGQLIKHNQVQDLEVYAYFYSEVGDIRDFLDDEQGKYGKEALQNLNLIK</sequence>
<dbReference type="Proteomes" id="UP001594351">
    <property type="component" value="Unassembled WGS sequence"/>
</dbReference>
<gene>
    <name evidence="1" type="ORF">ACFL27_07725</name>
</gene>
<comment type="caution">
    <text evidence="1">The sequence shown here is derived from an EMBL/GenBank/DDBJ whole genome shotgun (WGS) entry which is preliminary data.</text>
</comment>
<dbReference type="EMBL" id="JBHPBY010000074">
    <property type="protein sequence ID" value="MFC1850064.1"/>
    <property type="molecule type" value="Genomic_DNA"/>
</dbReference>
<organism evidence="1 2">
    <name type="scientific">candidate division CSSED10-310 bacterium</name>
    <dbReference type="NCBI Taxonomy" id="2855610"/>
    <lineage>
        <taxon>Bacteria</taxon>
        <taxon>Bacteria division CSSED10-310</taxon>
    </lineage>
</organism>
<proteinExistence type="predicted"/>
<protein>
    <submittedName>
        <fullName evidence="1">Uncharacterized protein</fullName>
    </submittedName>
</protein>
<reference evidence="1 2" key="1">
    <citation type="submission" date="2024-09" db="EMBL/GenBank/DDBJ databases">
        <title>Laminarin stimulates single cell rates of sulfate reduction while oxygen inhibits transcriptomic activity in coastal marine sediment.</title>
        <authorList>
            <person name="Lindsay M."/>
            <person name="Orcutt B."/>
            <person name="Emerson D."/>
            <person name="Stepanauskas R."/>
            <person name="D'Angelo T."/>
        </authorList>
    </citation>
    <scope>NUCLEOTIDE SEQUENCE [LARGE SCALE GENOMIC DNA]</scope>
    <source>
        <strain evidence="1">SAG AM-311-K15</strain>
    </source>
</reference>
<evidence type="ECO:0000313" key="2">
    <source>
        <dbReference type="Proteomes" id="UP001594351"/>
    </source>
</evidence>
<evidence type="ECO:0000313" key="1">
    <source>
        <dbReference type="EMBL" id="MFC1850064.1"/>
    </source>
</evidence>
<accession>A0ABV6YV67</accession>
<keyword evidence="2" id="KW-1185">Reference proteome</keyword>
<name>A0ABV6YV67_UNCC1</name>